<dbReference type="InterPro" id="IPR019888">
    <property type="entry name" value="Tscrpt_reg_AsnC-like"/>
</dbReference>
<dbReference type="RefSeq" id="WP_025349209.1">
    <property type="nucleotide sequence ID" value="NZ_CP006850.1"/>
</dbReference>
<dbReference type="OrthoDB" id="3453230at2"/>
<evidence type="ECO:0000256" key="2">
    <source>
        <dbReference type="ARBA" id="ARBA00023125"/>
    </source>
</evidence>
<dbReference type="PANTHER" id="PTHR30154:SF34">
    <property type="entry name" value="TRANSCRIPTIONAL REGULATOR AZLB"/>
    <property type="match status" value="1"/>
</dbReference>
<sequence>MDTTTTLDELDHRLIHALQLDARAPFSRIADVLGVSDQTVARRYRRLRTSNALRVVAVPDARQPGQVEWLVRIQCAPAAAADMAAGLARRTDVSWVTITSGGAEITCIARTGSQRHSDDLFLQKLSRTPRLVNITAHRLLRYLAGVGGWSGRTSALSADQAATLTPQRPAARPIRPDAADEKLIRALARDARADYRTLVAASGYPESTVRRRIDQLLASGAMHYDVDIDPAALGYEIEALLWLTVSPGRLTEVAAALGTHSEIAFAAATTGPANVVAFLAARDADALFDYLSTDLGALDGLQRVETAPIMRTVKRAGAAFLP</sequence>
<keyword evidence="1" id="KW-0805">Transcription regulation</keyword>
<keyword evidence="6" id="KW-1185">Reference proteome</keyword>
<feature type="domain" description="HTH asnC-type" evidence="4">
    <location>
        <begin position="7"/>
        <end position="67"/>
    </location>
</feature>
<dbReference type="KEGG" id="nno:NONO_c29600"/>
<dbReference type="InterPro" id="IPR036388">
    <property type="entry name" value="WH-like_DNA-bd_sf"/>
</dbReference>
<organism evidence="5 6">
    <name type="scientific">Nocardia nova SH22a</name>
    <dbReference type="NCBI Taxonomy" id="1415166"/>
    <lineage>
        <taxon>Bacteria</taxon>
        <taxon>Bacillati</taxon>
        <taxon>Actinomycetota</taxon>
        <taxon>Actinomycetes</taxon>
        <taxon>Mycobacteriales</taxon>
        <taxon>Nocardiaceae</taxon>
        <taxon>Nocardia</taxon>
    </lineage>
</organism>
<dbReference type="PROSITE" id="PS50956">
    <property type="entry name" value="HTH_ASNC_2"/>
    <property type="match status" value="1"/>
</dbReference>
<dbReference type="SMART" id="SM00344">
    <property type="entry name" value="HTH_ASNC"/>
    <property type="match status" value="2"/>
</dbReference>
<proteinExistence type="predicted"/>
<evidence type="ECO:0000256" key="1">
    <source>
        <dbReference type="ARBA" id="ARBA00023015"/>
    </source>
</evidence>
<dbReference type="InterPro" id="IPR011008">
    <property type="entry name" value="Dimeric_a/b-barrel"/>
</dbReference>
<keyword evidence="2" id="KW-0238">DNA-binding</keyword>
<dbReference type="HOGENOM" id="CLU_044190_0_0_11"/>
<reference evidence="5 6" key="1">
    <citation type="journal article" date="2014" name="Appl. Environ. Microbiol.">
        <title>Insights into the Microbial Degradation of Rubber and Gutta-Percha by Analysis of the Complete Genome of Nocardia nova SH22a.</title>
        <authorList>
            <person name="Luo Q."/>
            <person name="Hiessl S."/>
            <person name="Poehlein A."/>
            <person name="Daniel R."/>
            <person name="Steinbuchel A."/>
        </authorList>
    </citation>
    <scope>NUCLEOTIDE SEQUENCE [LARGE SCALE GENOMIC DNA]</scope>
    <source>
        <strain evidence="5">SH22a</strain>
    </source>
</reference>
<dbReference type="Pfam" id="PF01037">
    <property type="entry name" value="AsnC_trans_reg"/>
    <property type="match status" value="1"/>
</dbReference>
<protein>
    <submittedName>
        <fullName evidence="5">Putative transcriptional regulator</fullName>
    </submittedName>
</protein>
<evidence type="ECO:0000256" key="3">
    <source>
        <dbReference type="ARBA" id="ARBA00023163"/>
    </source>
</evidence>
<dbReference type="Gene3D" id="3.30.70.920">
    <property type="match status" value="1"/>
</dbReference>
<dbReference type="EMBL" id="CP006850">
    <property type="protein sequence ID" value="AHH17749.1"/>
    <property type="molecule type" value="Genomic_DNA"/>
</dbReference>
<dbReference type="Pfam" id="PF13412">
    <property type="entry name" value="HTH_24"/>
    <property type="match status" value="1"/>
</dbReference>
<dbReference type="Pfam" id="PF13404">
    <property type="entry name" value="HTH_AsnC-type"/>
    <property type="match status" value="1"/>
</dbReference>
<dbReference type="SUPFAM" id="SSF46785">
    <property type="entry name" value="Winged helix' DNA-binding domain"/>
    <property type="match status" value="2"/>
</dbReference>
<evidence type="ECO:0000259" key="4">
    <source>
        <dbReference type="PROSITE" id="PS50956"/>
    </source>
</evidence>
<gene>
    <name evidence="5" type="ORF">NONO_c29600</name>
</gene>
<evidence type="ECO:0000313" key="6">
    <source>
        <dbReference type="Proteomes" id="UP000019150"/>
    </source>
</evidence>
<dbReference type="InterPro" id="IPR019887">
    <property type="entry name" value="Tscrpt_reg_AsnC/Lrp_C"/>
</dbReference>
<dbReference type="SUPFAM" id="SSF54909">
    <property type="entry name" value="Dimeric alpha+beta barrel"/>
    <property type="match status" value="1"/>
</dbReference>
<keyword evidence="3" id="KW-0804">Transcription</keyword>
<accession>W5TF13</accession>
<dbReference type="GO" id="GO:0043200">
    <property type="term" value="P:response to amino acid"/>
    <property type="evidence" value="ECO:0007669"/>
    <property type="project" value="TreeGrafter"/>
</dbReference>
<dbReference type="Gene3D" id="1.10.10.10">
    <property type="entry name" value="Winged helix-like DNA-binding domain superfamily/Winged helix DNA-binding domain"/>
    <property type="match status" value="2"/>
</dbReference>
<dbReference type="AlphaFoldDB" id="W5TF13"/>
<dbReference type="InterPro" id="IPR036390">
    <property type="entry name" value="WH_DNA-bd_sf"/>
</dbReference>
<dbReference type="GO" id="GO:0005829">
    <property type="term" value="C:cytosol"/>
    <property type="evidence" value="ECO:0007669"/>
    <property type="project" value="TreeGrafter"/>
</dbReference>
<dbReference type="Proteomes" id="UP000019150">
    <property type="component" value="Chromosome"/>
</dbReference>
<dbReference type="PANTHER" id="PTHR30154">
    <property type="entry name" value="LEUCINE-RESPONSIVE REGULATORY PROTEIN"/>
    <property type="match status" value="1"/>
</dbReference>
<dbReference type="STRING" id="1415166.NONO_c29600"/>
<dbReference type="PATRIC" id="fig|1415166.3.peg.3033"/>
<name>W5TF13_9NOCA</name>
<dbReference type="GO" id="GO:0043565">
    <property type="term" value="F:sequence-specific DNA binding"/>
    <property type="evidence" value="ECO:0007669"/>
    <property type="project" value="InterPro"/>
</dbReference>
<evidence type="ECO:0000313" key="5">
    <source>
        <dbReference type="EMBL" id="AHH17749.1"/>
    </source>
</evidence>
<dbReference type="InterPro" id="IPR000485">
    <property type="entry name" value="AsnC-type_HTH_dom"/>
</dbReference>
<dbReference type="PRINTS" id="PR00033">
    <property type="entry name" value="HTHASNC"/>
</dbReference>
<dbReference type="eggNOG" id="COG1522">
    <property type="taxonomic scope" value="Bacteria"/>
</dbReference>